<organism evidence="2 3">
    <name type="scientific">Primorskyibacter flagellatus</name>
    <dbReference type="NCBI Taxonomy" id="1387277"/>
    <lineage>
        <taxon>Bacteria</taxon>
        <taxon>Pseudomonadati</taxon>
        <taxon>Pseudomonadota</taxon>
        <taxon>Alphaproteobacteria</taxon>
        <taxon>Rhodobacterales</taxon>
        <taxon>Roseobacteraceae</taxon>
        <taxon>Primorskyibacter</taxon>
    </lineage>
</organism>
<dbReference type="RefSeq" id="WP_188477874.1">
    <property type="nucleotide sequence ID" value="NZ_BMFJ01000001.1"/>
</dbReference>
<keyword evidence="3" id="KW-1185">Reference proteome</keyword>
<protein>
    <submittedName>
        <fullName evidence="2">Type I secretion protein</fullName>
    </submittedName>
</protein>
<dbReference type="Pfam" id="PF13403">
    <property type="entry name" value="Hint_2"/>
    <property type="match status" value="1"/>
</dbReference>
<dbReference type="AlphaFoldDB" id="A0A917A8J5"/>
<gene>
    <name evidence="2" type="ORF">GCM10011360_23580</name>
</gene>
<dbReference type="EMBL" id="BMFJ01000001">
    <property type="protein sequence ID" value="GGE35047.1"/>
    <property type="molecule type" value="Genomic_DNA"/>
</dbReference>
<dbReference type="PROSITE" id="PS50817">
    <property type="entry name" value="INTEIN_N_TER"/>
    <property type="match status" value="1"/>
</dbReference>
<reference evidence="3" key="1">
    <citation type="journal article" date="2019" name="Int. J. Syst. Evol. Microbiol.">
        <title>The Global Catalogue of Microorganisms (GCM) 10K type strain sequencing project: providing services to taxonomists for standard genome sequencing and annotation.</title>
        <authorList>
            <consortium name="The Broad Institute Genomics Platform"/>
            <consortium name="The Broad Institute Genome Sequencing Center for Infectious Disease"/>
            <person name="Wu L."/>
            <person name="Ma J."/>
        </authorList>
    </citation>
    <scope>NUCLEOTIDE SEQUENCE [LARGE SCALE GENOMIC DNA]</scope>
    <source>
        <strain evidence="3">CGMCC 1.12664</strain>
    </source>
</reference>
<dbReference type="Proteomes" id="UP000612855">
    <property type="component" value="Unassembled WGS sequence"/>
</dbReference>
<dbReference type="InterPro" id="IPR006141">
    <property type="entry name" value="Intein_N"/>
</dbReference>
<accession>A0A917A8J5</accession>
<sequence length="385" mass="41117">MPSTTINAFYGGFQSDYDPFESSLSQTAENASAAVGLVLGSPAAPLWDNAISLTLNDSNSDGAVDSNRLFSSGETITYAGTSQQLDTALTYTAEFTYHDSTTATGDVVLLQDTAGRVFVTPWNEGAAENDVFTAKAIESIELTAVAGDTYTGVTSNLAMIDFTCFAGGTRILTPAGPMAAARLKAGDLVVTRDHGAQPLVWIGAQVVPAAQMTGAKRPVRLAKGAFGRGRPGRALMLSAQHRVLLSSNLVEQATGRHTALVAARNLLEMPGIRRRAPPERVKWVHLLFDRHEVIWAEGLAVESLFLGPQARRALGPRALADIAALPRRPDGMARAGVPAHPIPPGRQARDLVALHRRADEPLCPEAPPLQVMRRRPIPPVRRVTI</sequence>
<dbReference type="GO" id="GO:0016539">
    <property type="term" value="P:intein-mediated protein splicing"/>
    <property type="evidence" value="ECO:0007669"/>
    <property type="project" value="InterPro"/>
</dbReference>
<feature type="domain" description="Hedgehog/Intein (Hint)" evidence="1">
    <location>
        <begin position="163"/>
        <end position="307"/>
    </location>
</feature>
<dbReference type="SUPFAM" id="SSF51294">
    <property type="entry name" value="Hedgehog/intein (Hint) domain"/>
    <property type="match status" value="1"/>
</dbReference>
<proteinExistence type="predicted"/>
<evidence type="ECO:0000313" key="3">
    <source>
        <dbReference type="Proteomes" id="UP000612855"/>
    </source>
</evidence>
<comment type="caution">
    <text evidence="2">The sequence shown here is derived from an EMBL/GenBank/DDBJ whole genome shotgun (WGS) entry which is preliminary data.</text>
</comment>
<dbReference type="InterPro" id="IPR028992">
    <property type="entry name" value="Hedgehog/Intein_dom"/>
</dbReference>
<dbReference type="InterPro" id="IPR036844">
    <property type="entry name" value="Hint_dom_sf"/>
</dbReference>
<evidence type="ECO:0000313" key="2">
    <source>
        <dbReference type="EMBL" id="GGE35047.1"/>
    </source>
</evidence>
<name>A0A917A8J5_9RHOB</name>
<evidence type="ECO:0000259" key="1">
    <source>
        <dbReference type="Pfam" id="PF13403"/>
    </source>
</evidence>